<dbReference type="Pfam" id="PF08659">
    <property type="entry name" value="KR"/>
    <property type="match status" value="1"/>
</dbReference>
<dbReference type="FunFam" id="1.10.1200.10:FF:000007">
    <property type="entry name" value="Probable polyketide synthase pks17"/>
    <property type="match status" value="1"/>
</dbReference>
<protein>
    <submittedName>
        <fullName evidence="8">Uncharacterized protein</fullName>
    </submittedName>
</protein>
<dbReference type="Gene3D" id="3.40.366.10">
    <property type="entry name" value="Malonyl-Coenzyme A Acyl Carrier Protein, domain 2"/>
    <property type="match status" value="1"/>
</dbReference>
<dbReference type="SMART" id="SM00822">
    <property type="entry name" value="PKS_KR"/>
    <property type="match status" value="1"/>
</dbReference>
<organism evidence="8 9">
    <name type="scientific">Phytohabitans houttuyneae</name>
    <dbReference type="NCBI Taxonomy" id="1076126"/>
    <lineage>
        <taxon>Bacteria</taxon>
        <taxon>Bacillati</taxon>
        <taxon>Actinomycetota</taxon>
        <taxon>Actinomycetes</taxon>
        <taxon>Micromonosporales</taxon>
        <taxon>Micromonosporaceae</taxon>
    </lineage>
</organism>
<feature type="active site" description="Proton donor; for dehydratase activity" evidence="4">
    <location>
        <position position="331"/>
    </location>
</feature>
<evidence type="ECO:0000256" key="2">
    <source>
        <dbReference type="ARBA" id="ARBA00022553"/>
    </source>
</evidence>
<dbReference type="PROSITE" id="PS00012">
    <property type="entry name" value="PHOSPHOPANTETHEINE"/>
    <property type="match status" value="1"/>
</dbReference>
<dbReference type="Gene3D" id="3.90.180.10">
    <property type="entry name" value="Medium-chain alcohol dehydrogenases, catalytic domain"/>
    <property type="match status" value="1"/>
</dbReference>
<dbReference type="SMART" id="SM00823">
    <property type="entry name" value="PKS_PP"/>
    <property type="match status" value="1"/>
</dbReference>
<dbReference type="Gene3D" id="3.40.50.720">
    <property type="entry name" value="NAD(P)-binding Rossmann-like Domain"/>
    <property type="match status" value="1"/>
</dbReference>
<dbReference type="Pfam" id="PF13602">
    <property type="entry name" value="ADH_zinc_N_2"/>
    <property type="match status" value="1"/>
</dbReference>
<dbReference type="InterPro" id="IPR009081">
    <property type="entry name" value="PP-bd_ACP"/>
</dbReference>
<dbReference type="InterPro" id="IPR036736">
    <property type="entry name" value="ACP-like_sf"/>
</dbReference>
<dbReference type="SMART" id="SM00826">
    <property type="entry name" value="PKS_DH"/>
    <property type="match status" value="1"/>
</dbReference>
<dbReference type="InterPro" id="IPR020843">
    <property type="entry name" value="ER"/>
</dbReference>
<dbReference type="InterPro" id="IPR036291">
    <property type="entry name" value="NAD(P)-bd_dom_sf"/>
</dbReference>
<dbReference type="Pfam" id="PF14765">
    <property type="entry name" value="PS-DH"/>
    <property type="match status" value="1"/>
</dbReference>
<dbReference type="InterPro" id="IPR049552">
    <property type="entry name" value="PKS_DH_N"/>
</dbReference>
<dbReference type="InterPro" id="IPR020807">
    <property type="entry name" value="PKS_DH"/>
</dbReference>
<dbReference type="InterPro" id="IPR050091">
    <property type="entry name" value="PKS_NRPS_Biosynth_Enz"/>
</dbReference>
<dbReference type="InterPro" id="IPR055123">
    <property type="entry name" value="SpnB-like_Rossmann"/>
</dbReference>
<keyword evidence="1" id="KW-0596">Phosphopantetheine</keyword>
<dbReference type="Pfam" id="PF22953">
    <property type="entry name" value="SpnB_Rossmann"/>
    <property type="match status" value="1"/>
</dbReference>
<dbReference type="Gene3D" id="3.10.129.110">
    <property type="entry name" value="Polyketide synthase dehydratase"/>
    <property type="match status" value="1"/>
</dbReference>
<dbReference type="InterPro" id="IPR049900">
    <property type="entry name" value="PKS_mFAS_DH"/>
</dbReference>
<dbReference type="InterPro" id="IPR042104">
    <property type="entry name" value="PKS_dehydratase_sf"/>
</dbReference>
<accession>A0A6V8KFE7</accession>
<reference evidence="8 9" key="2">
    <citation type="submission" date="2020-03" db="EMBL/GenBank/DDBJ databases">
        <authorList>
            <person name="Ichikawa N."/>
            <person name="Kimura A."/>
            <person name="Kitahashi Y."/>
            <person name="Uohara A."/>
        </authorList>
    </citation>
    <scope>NUCLEOTIDE SEQUENCE [LARGE SCALE GENOMIC DNA]</scope>
    <source>
        <strain evidence="8 9">NBRC 108639</strain>
    </source>
</reference>
<keyword evidence="3" id="KW-0808">Transferase</keyword>
<reference evidence="8 9" key="1">
    <citation type="submission" date="2020-03" db="EMBL/GenBank/DDBJ databases">
        <title>Whole genome shotgun sequence of Phytohabitans houttuyneae NBRC 108639.</title>
        <authorList>
            <person name="Komaki H."/>
            <person name="Tamura T."/>
        </authorList>
    </citation>
    <scope>NUCLEOTIDE SEQUENCE [LARGE SCALE GENOMIC DNA]</scope>
    <source>
        <strain evidence="8 9">NBRC 108639</strain>
    </source>
</reference>
<dbReference type="Proteomes" id="UP000482800">
    <property type="component" value="Unassembled WGS sequence"/>
</dbReference>
<keyword evidence="9" id="KW-1185">Reference proteome</keyword>
<keyword evidence="2" id="KW-0597">Phosphoprotein</keyword>
<dbReference type="PANTHER" id="PTHR43775:SF51">
    <property type="entry name" value="INACTIVE PHENOLPHTHIOCEROL SYNTHESIS POLYKETIDE SYNTHASE TYPE I PKS1-RELATED"/>
    <property type="match status" value="1"/>
</dbReference>
<evidence type="ECO:0000259" key="6">
    <source>
        <dbReference type="PROSITE" id="PS50075"/>
    </source>
</evidence>
<dbReference type="InterPro" id="IPR020806">
    <property type="entry name" value="PKS_PP-bd"/>
</dbReference>
<dbReference type="PROSITE" id="PS52019">
    <property type="entry name" value="PKS_MFAS_DH"/>
    <property type="match status" value="1"/>
</dbReference>
<dbReference type="InterPro" id="IPR013968">
    <property type="entry name" value="PKS_KR"/>
</dbReference>
<dbReference type="SMART" id="SM00829">
    <property type="entry name" value="PKS_ER"/>
    <property type="match status" value="1"/>
</dbReference>
<dbReference type="FunFam" id="3.40.50.720:FF:000209">
    <property type="entry name" value="Polyketide synthase Pks12"/>
    <property type="match status" value="1"/>
</dbReference>
<dbReference type="PANTHER" id="PTHR43775">
    <property type="entry name" value="FATTY ACID SYNTHASE"/>
    <property type="match status" value="1"/>
</dbReference>
<dbReference type="InterPro" id="IPR057326">
    <property type="entry name" value="KR_dom"/>
</dbReference>
<dbReference type="GO" id="GO:0031177">
    <property type="term" value="F:phosphopantetheine binding"/>
    <property type="evidence" value="ECO:0007669"/>
    <property type="project" value="InterPro"/>
</dbReference>
<dbReference type="InterPro" id="IPR001227">
    <property type="entry name" value="Ac_transferase_dom_sf"/>
</dbReference>
<dbReference type="Gene3D" id="3.40.50.11460">
    <property type="match status" value="1"/>
</dbReference>
<dbReference type="GO" id="GO:0016491">
    <property type="term" value="F:oxidoreductase activity"/>
    <property type="evidence" value="ECO:0007669"/>
    <property type="project" value="InterPro"/>
</dbReference>
<dbReference type="SUPFAM" id="SSF47336">
    <property type="entry name" value="ACP-like"/>
    <property type="match status" value="1"/>
</dbReference>
<feature type="active site" description="Proton acceptor; for dehydratase activity" evidence="4">
    <location>
        <position position="169"/>
    </location>
</feature>
<evidence type="ECO:0000256" key="5">
    <source>
        <dbReference type="SAM" id="MobiDB-lite"/>
    </source>
</evidence>
<sequence>MAALVAAGHRVFIEASPHPVLSVAALAGCEAAGVPGVSVPTLRRESGGRAQLAHALGQAFTAGVPVDWRAWFAGGPRPRAVELPTYAFQREHFWLQPHTGTGDVTAAGLQSTGHPILAAAVTLPDGGALLTGRLPAVPRGTGGTGERGGSDAHPGATADRGSRGWLADHAAGGVVLVPGVALAEWAVRAGDQVGTPRVEELTLLAPLRATSEGEVRVQVAVGAPDDAGLRPVTVHSRADADAAWVCHAEGTLAPAGPAPGPAGGAWPPAGAEPVGLDGFYERAAGAGYGYGPAFQGVSAVWRDGDDVLAEVSLPEAAGDPSGYGIHPALLDAALHPALLTGLAGGVDAGETWLPFAFTGVTLWATDATAVRVRLSVDDSHALQVSIMDSAGEPVLAVESLTLRRATTDQLHAPSATAPGVDGLYEVCWQPLATLDAQPAAADWVVVGTGPGLPELGPAAHPDLAALAAAVADGALAPRAVVIAVRGGGVEAGGDVEAAGLAVTAGVLGLMRQWLSTPEFAESRLVLVTRQAVQATAPEPVPDPDTALDTVDLTVAGVWGLVRSAQTENPDRFALVDTDPTGTGLAAAVRVALDADEPQVALRAGQLLTPRLAATGTRTAGVRDWRLEAGAALTIEGVGAVQRPHLSAPLATGEVRIEVRAAGVNFRDALISLGLYPGVAPLVGAEGAGVVLEVGPEVGHLAVGDRVFGVFGGAFAPVVVADARMVVRMPAHWGFAEAAAVPVVFLTAWYGLVELGGLRAGESVLVHAGTGGVGMAAIQVARLLGAEVFATASPAKHGVLAELGVDESHRASSRDGAFESSFRAATGGRGVDVVLDCLSGELVDASLRLVAEGGRFLEMGKTDIRDREAVAETFGVDYRAFDLVVDAGPESVGRMLSELVALFESGALSPLPVSVWPLGRAREALRFVSQARHVGKVVLVPPPAVDPGGTVVVTGGGGVLGRLVAEHVIGMWGVSRVVLASRSGPDGDGAAEFVDRMAQAGGQVEFVRLDVTDPVAVRELFDSVGAVTAVVHAAGVLDDGLVSSLTPDRLERVWEPKAAGLANLLAATEGTRLGAVVVFSSIAGLIGSPGQAGYAAANAYCDALIARYRARGGTAVSVGWGLWGAASGMTSQMRQADIARMARLGIRPMEAAHGLRLLDAALAHGGHYLVAAELDTASQPAETLPRPLRALAARTGAPRRVAATAQDGADLSGRLRGMTADEQTGLLLGLVRQHAATVLGHNGTAALPAEASFKELGFDSLTAVELRNRLSTATGLRLPATLVFDYPAAATLAHHLRQQLSPEAVPAAERDPVGPLLDELARLESRLVEVAGDEQARGRLTRRLSGLLTALDGGTASPGGSSIDVLDSASDDEMFELIDRQLRS</sequence>
<evidence type="ECO:0000313" key="8">
    <source>
        <dbReference type="EMBL" id="GFJ80779.1"/>
    </source>
</evidence>
<dbReference type="GO" id="GO:0004312">
    <property type="term" value="F:fatty acid synthase activity"/>
    <property type="evidence" value="ECO:0007669"/>
    <property type="project" value="TreeGrafter"/>
</dbReference>
<name>A0A6V8KFE7_9ACTN</name>
<gene>
    <name evidence="8" type="ORF">Phou_049590</name>
</gene>
<dbReference type="InterPro" id="IPR013154">
    <property type="entry name" value="ADH-like_N"/>
</dbReference>
<dbReference type="SMART" id="SM01294">
    <property type="entry name" value="PKS_PP_betabranch"/>
    <property type="match status" value="1"/>
</dbReference>
<dbReference type="Gene3D" id="1.10.1200.10">
    <property type="entry name" value="ACP-like"/>
    <property type="match status" value="1"/>
</dbReference>
<feature type="domain" description="Carrier" evidence="6">
    <location>
        <begin position="1224"/>
        <end position="1299"/>
    </location>
</feature>
<feature type="region of interest" description="C-terminal hotdog fold" evidence="4">
    <location>
        <begin position="271"/>
        <end position="411"/>
    </location>
</feature>
<evidence type="ECO:0000313" key="9">
    <source>
        <dbReference type="Proteomes" id="UP000482800"/>
    </source>
</evidence>
<feature type="region of interest" description="N-terminal hotdog fold" evidence="4">
    <location>
        <begin position="138"/>
        <end position="259"/>
    </location>
</feature>
<proteinExistence type="predicted"/>
<feature type="domain" description="PKS/mFAS DH" evidence="7">
    <location>
        <begin position="138"/>
        <end position="411"/>
    </location>
</feature>
<dbReference type="PROSITE" id="PS50075">
    <property type="entry name" value="CARRIER"/>
    <property type="match status" value="1"/>
</dbReference>
<dbReference type="Pfam" id="PF00550">
    <property type="entry name" value="PP-binding"/>
    <property type="match status" value="1"/>
</dbReference>
<dbReference type="InterPro" id="IPR049551">
    <property type="entry name" value="PKS_DH_C"/>
</dbReference>
<dbReference type="Pfam" id="PF21089">
    <property type="entry name" value="PKS_DH_N"/>
    <property type="match status" value="1"/>
</dbReference>
<evidence type="ECO:0000256" key="1">
    <source>
        <dbReference type="ARBA" id="ARBA00022450"/>
    </source>
</evidence>
<dbReference type="CDD" id="cd05195">
    <property type="entry name" value="enoyl_red"/>
    <property type="match status" value="1"/>
</dbReference>
<dbReference type="EMBL" id="BLPF01000002">
    <property type="protein sequence ID" value="GFJ80779.1"/>
    <property type="molecule type" value="Genomic_DNA"/>
</dbReference>
<dbReference type="SUPFAM" id="SSF50129">
    <property type="entry name" value="GroES-like"/>
    <property type="match status" value="1"/>
</dbReference>
<dbReference type="Pfam" id="PF08240">
    <property type="entry name" value="ADH_N"/>
    <property type="match status" value="1"/>
</dbReference>
<evidence type="ECO:0000259" key="7">
    <source>
        <dbReference type="PROSITE" id="PS52019"/>
    </source>
</evidence>
<dbReference type="Gene3D" id="3.30.70.3290">
    <property type="match status" value="1"/>
</dbReference>
<dbReference type="InterPro" id="IPR006162">
    <property type="entry name" value="Ppantetheine_attach_site"/>
</dbReference>
<comment type="caution">
    <text evidence="8">The sequence shown here is derived from an EMBL/GenBank/DDBJ whole genome shotgun (WGS) entry which is preliminary data.</text>
</comment>
<dbReference type="SUPFAM" id="SSF51735">
    <property type="entry name" value="NAD(P)-binding Rossmann-fold domains"/>
    <property type="match status" value="3"/>
</dbReference>
<dbReference type="InterPro" id="IPR011032">
    <property type="entry name" value="GroES-like_sf"/>
</dbReference>
<dbReference type="GO" id="GO:0006633">
    <property type="term" value="P:fatty acid biosynthetic process"/>
    <property type="evidence" value="ECO:0007669"/>
    <property type="project" value="TreeGrafter"/>
</dbReference>
<evidence type="ECO:0000256" key="4">
    <source>
        <dbReference type="PROSITE-ProRule" id="PRU01363"/>
    </source>
</evidence>
<evidence type="ECO:0000256" key="3">
    <source>
        <dbReference type="ARBA" id="ARBA00022679"/>
    </source>
</evidence>
<feature type="region of interest" description="Disordered" evidence="5">
    <location>
        <begin position="135"/>
        <end position="162"/>
    </location>
</feature>